<sequence length="158" mass="17265">MVQPPESGGVLQELSRLVEAGKLGDNVLISNSSSSSDILQAMCGSKFCLAASGDCWSSSLSQAVAAGCVPVIVQDGVHQPFEDQLPYNAFSVRLPRARLPHIVQLLSAIPEEQYIKLRQGLAQNWRAFVWLPKFGGQAYNYTIKSLRRRATDLQAGLY</sequence>
<evidence type="ECO:0000259" key="4">
    <source>
        <dbReference type="Pfam" id="PF03016"/>
    </source>
</evidence>
<reference evidence="5 6" key="1">
    <citation type="submission" date="2016-10" db="EMBL/GenBank/DDBJ databases">
        <authorList>
            <person name="Cai Z."/>
        </authorList>
    </citation>
    <scope>NUCLEOTIDE SEQUENCE [LARGE SCALE GENOMIC DNA]</scope>
</reference>
<accession>A0A383VC23</accession>
<gene>
    <name evidence="5" type="ORF">BQ4739_LOCUS2899</name>
</gene>
<keyword evidence="3" id="KW-0333">Golgi apparatus</keyword>
<evidence type="ECO:0000256" key="1">
    <source>
        <dbReference type="ARBA" id="ARBA00004323"/>
    </source>
</evidence>
<feature type="domain" description="Exostosin GT47" evidence="4">
    <location>
        <begin position="33"/>
        <end position="108"/>
    </location>
</feature>
<protein>
    <recommendedName>
        <fullName evidence="4">Exostosin GT47 domain-containing protein</fullName>
    </recommendedName>
</protein>
<dbReference type="PANTHER" id="PTHR11062:SF376">
    <property type="entry name" value="EXOSTOSIN FAMILY PROTEIN"/>
    <property type="match status" value="1"/>
</dbReference>
<dbReference type="Proteomes" id="UP000256970">
    <property type="component" value="Unassembled WGS sequence"/>
</dbReference>
<evidence type="ECO:0000313" key="6">
    <source>
        <dbReference type="Proteomes" id="UP000256970"/>
    </source>
</evidence>
<evidence type="ECO:0000313" key="5">
    <source>
        <dbReference type="EMBL" id="SZX62302.1"/>
    </source>
</evidence>
<dbReference type="EMBL" id="FNXT01000216">
    <property type="protein sequence ID" value="SZX62302.1"/>
    <property type="molecule type" value="Genomic_DNA"/>
</dbReference>
<dbReference type="AlphaFoldDB" id="A0A383VC23"/>
<comment type="subcellular location">
    <subcellularLocation>
        <location evidence="1">Golgi apparatus membrane</location>
        <topology evidence="1">Single-pass type II membrane protein</topology>
    </subcellularLocation>
</comment>
<dbReference type="InterPro" id="IPR040911">
    <property type="entry name" value="Exostosin_GT47"/>
</dbReference>
<proteinExistence type="inferred from homology"/>
<organism evidence="5 6">
    <name type="scientific">Tetradesmus obliquus</name>
    <name type="common">Green alga</name>
    <name type="synonym">Acutodesmus obliquus</name>
    <dbReference type="NCBI Taxonomy" id="3088"/>
    <lineage>
        <taxon>Eukaryota</taxon>
        <taxon>Viridiplantae</taxon>
        <taxon>Chlorophyta</taxon>
        <taxon>core chlorophytes</taxon>
        <taxon>Chlorophyceae</taxon>
        <taxon>CS clade</taxon>
        <taxon>Sphaeropleales</taxon>
        <taxon>Scenedesmaceae</taxon>
        <taxon>Tetradesmus</taxon>
    </lineage>
</organism>
<dbReference type="PANTHER" id="PTHR11062">
    <property type="entry name" value="EXOSTOSIN HEPARAN SULFATE GLYCOSYLTRANSFERASE -RELATED"/>
    <property type="match status" value="1"/>
</dbReference>
<comment type="similarity">
    <text evidence="2">Belongs to the glycosyltransferase 47 family.</text>
</comment>
<evidence type="ECO:0000256" key="3">
    <source>
        <dbReference type="ARBA" id="ARBA00023034"/>
    </source>
</evidence>
<name>A0A383VC23_TETOB</name>
<evidence type="ECO:0000256" key="2">
    <source>
        <dbReference type="ARBA" id="ARBA00010271"/>
    </source>
</evidence>
<dbReference type="Pfam" id="PF03016">
    <property type="entry name" value="Exostosin_GT47"/>
    <property type="match status" value="1"/>
</dbReference>
<dbReference type="GO" id="GO:0016757">
    <property type="term" value="F:glycosyltransferase activity"/>
    <property type="evidence" value="ECO:0007669"/>
    <property type="project" value="InterPro"/>
</dbReference>
<keyword evidence="6" id="KW-1185">Reference proteome</keyword>
<dbReference type="InterPro" id="IPR004263">
    <property type="entry name" value="Exostosin"/>
</dbReference>
<dbReference type="GO" id="GO:0000139">
    <property type="term" value="C:Golgi membrane"/>
    <property type="evidence" value="ECO:0007669"/>
    <property type="project" value="UniProtKB-SubCell"/>
</dbReference>